<protein>
    <recommendedName>
        <fullName evidence="6">Host specificity protein</fullName>
    </recommendedName>
</protein>
<evidence type="ECO:0008006" key="6">
    <source>
        <dbReference type="Google" id="ProtNLM"/>
    </source>
</evidence>
<organism evidence="4 5">
    <name type="scientific">Actibacterium atlanticum</name>
    <dbReference type="NCBI Taxonomy" id="1461693"/>
    <lineage>
        <taxon>Bacteria</taxon>
        <taxon>Pseudomonadati</taxon>
        <taxon>Pseudomonadota</taxon>
        <taxon>Alphaproteobacteria</taxon>
        <taxon>Rhodobacterales</taxon>
        <taxon>Roseobacteraceae</taxon>
        <taxon>Actibacterium</taxon>
    </lineage>
</organism>
<dbReference type="CDD" id="cd19607">
    <property type="entry name" value="GTA_TIM-barrel-like"/>
    <property type="match status" value="1"/>
</dbReference>
<name>A0A058ZRL4_9RHOB</name>
<dbReference type="Gene3D" id="3.20.20.80">
    <property type="entry name" value="Glycosidases"/>
    <property type="match status" value="1"/>
</dbReference>
<feature type="domain" description="Rcc01698-like C-terminal" evidence="3">
    <location>
        <begin position="1069"/>
        <end position="1169"/>
    </location>
</feature>
<evidence type="ECO:0000259" key="2">
    <source>
        <dbReference type="Pfam" id="PF13550"/>
    </source>
</evidence>
<dbReference type="Pfam" id="PF23666">
    <property type="entry name" value="Rcc01698_C"/>
    <property type="match status" value="1"/>
</dbReference>
<dbReference type="InterPro" id="IPR017853">
    <property type="entry name" value="GH"/>
</dbReference>
<dbReference type="InterPro" id="IPR032876">
    <property type="entry name" value="J_dom"/>
</dbReference>
<accession>A0A058ZRL4</accession>
<evidence type="ECO:0000313" key="4">
    <source>
        <dbReference type="EMBL" id="KCV83511.1"/>
    </source>
</evidence>
<sequence length="1325" mass="144097">MATIVLSAVGAAVGSAVGGSVLGLSSVVIGRAIGATLGQVIDQQILGAGSGTIETGQVDRFRLTGASEGAAVNHLYGRNRMAGQVIWSSRFLETEDKSGGGKTSGPEVITFSYSVSLAVAICEGEITRLGRVWADGIEVAKDDLNLRLYTGTEDQLPDPKMEALEGEGEVPAYRGIAYVVIEDLELTDFGNRVPQFTFEVIREVRGADADSQSLQEMVEGVALIPGTGEYALAMTPVHYSQDLGNSQAANVNSPSAKSDFATSLEVLNDELPNCGSTLLVASWFGDDLRCGDCEIRPKVEQKDFEGNPIAWNVSDTTRALALQVPEQDEKAVYGGTPSDHSVIEAIAATRGAGKAVTFYPFILMDQVEGNLKVDPWTGEVGQPELPWRGRITSRRAPGITGSTDGTALAEDEVAAFFGQAGPGDFTPSIDPDFQDLPAGDPWNAGWIGGNSKILYSGPAEWSYRRFILHYAHLCAAMGGVDAFCIGSEMRGLTQIRGAGNSFPAVDALKALASDVRSILGPQVKIGYAADWSEYFGYHPQDGSGDVFFHLDALWADPNIDFIGIDNYMPIADWREGDDHADAEWGEIYALDYLRSNIEGGEGYDWYYPNEAADKAQRREAITDGAHDEPWVFRYKDVRNWWLNRHHERVGGVRKILPTDWVPQSKPIWFTEYGCAAIDKGANQPNKFLDPKSSESSLPKYSTGLRDDFMQQQYIRAMVTYWQDAENNPNSEVYGGAMIDMSMSNVWAWDTRPYPFFPANTELWSDGENYYRGHWLNGRASAQMLASVVREICARSGVEEVDVTELYGAVRGYSVTDVQGARSSLQPLMLAYGFDAVEREGGLIFRNRTGREDAQIDTAGLAITDQTNGDLQTIRTPEAETAGRVRLNFVESEGDYEIRSAEAIFPDEVSGSVATSELPLVLSATEGKAITERWLSEARVGRDRTVFALPMSQVDLGAGDVVNLESGGVEALYRIDRVEQSDTRLIEAVRVEPSIYTPSDAVEEPVTLSPFVAPLPVFPLFMDLPLLTGEEVEHAPHLAVTATPWPGSVAVFSGVTDDAYTLNGVVTQRATMGVTETDLFRAIPSEWDRGPAVRVRLSSGFLLSATQDGVLNGANAMAIGDGTSGNWEVFQFSEATLVAENTYDIRLRLRGQAGTEGIMPDVWPAGSYVVALNGVPSQIELALSERGLVRNYRIGPAGRALDDPSYTHLVEAFDGIGLRPYAPTHLRADPQANGDLALSWVRRTRIDGDSWVSYEVPLGETLELYTLRVINALGAIVREVSVTSPSWSYSAADQVSDAVGTQFSIEVAQISERFGAGLYKRIEINE</sequence>
<proteinExistence type="predicted"/>
<dbReference type="InterPro" id="IPR056490">
    <property type="entry name" value="Rcc01698_C"/>
</dbReference>
<feature type="domain" description="Tip attachment protein J" evidence="2">
    <location>
        <begin position="818"/>
        <end position="978"/>
    </location>
</feature>
<comment type="caution">
    <text evidence="4">The sequence shown here is derived from an EMBL/GenBank/DDBJ whole genome shotgun (WGS) entry which is preliminary data.</text>
</comment>
<dbReference type="Proteomes" id="UP000024836">
    <property type="component" value="Unassembled WGS sequence"/>
</dbReference>
<dbReference type="InterPro" id="IPR025195">
    <property type="entry name" value="GTA_TIM_dom"/>
</dbReference>
<dbReference type="EMBL" id="AQQY01000001">
    <property type="protein sequence ID" value="KCV83511.1"/>
    <property type="molecule type" value="Genomic_DNA"/>
</dbReference>
<reference evidence="4 5" key="1">
    <citation type="submission" date="2013-04" db="EMBL/GenBank/DDBJ databases">
        <title>Shimia sp. 22II-S11-Z10 Genome Sequencing.</title>
        <authorList>
            <person name="Lai Q."/>
            <person name="Li G."/>
            <person name="Shao Z."/>
        </authorList>
    </citation>
    <scope>NUCLEOTIDE SEQUENCE [LARGE SCALE GENOMIC DNA]</scope>
    <source>
        <strain evidence="5">22II-S11-Z10</strain>
    </source>
</reference>
<dbReference type="eggNOG" id="COG3391">
    <property type="taxonomic scope" value="Bacteria"/>
</dbReference>
<dbReference type="OrthoDB" id="8445115at2"/>
<dbReference type="RefSeq" id="WP_035247368.1">
    <property type="nucleotide sequence ID" value="NZ_AQQY01000001.1"/>
</dbReference>
<dbReference type="PATRIC" id="fig|1461693.3.peg.432"/>
<dbReference type="SUPFAM" id="SSF51445">
    <property type="entry name" value="(Trans)glycosidases"/>
    <property type="match status" value="1"/>
</dbReference>
<gene>
    <name evidence="4" type="ORF">ATO10_02085</name>
</gene>
<keyword evidence="5" id="KW-1185">Reference proteome</keyword>
<evidence type="ECO:0000259" key="3">
    <source>
        <dbReference type="Pfam" id="PF23666"/>
    </source>
</evidence>
<feature type="domain" description="GTA TIM-barrel-like" evidence="1">
    <location>
        <begin position="461"/>
        <end position="757"/>
    </location>
</feature>
<dbReference type="STRING" id="1461693.ATO10_02085"/>
<evidence type="ECO:0000313" key="5">
    <source>
        <dbReference type="Proteomes" id="UP000024836"/>
    </source>
</evidence>
<dbReference type="Pfam" id="PF13547">
    <property type="entry name" value="GTA_TIM"/>
    <property type="match status" value="1"/>
</dbReference>
<dbReference type="Pfam" id="PF13550">
    <property type="entry name" value="Phage-tail_3"/>
    <property type="match status" value="1"/>
</dbReference>
<evidence type="ECO:0000259" key="1">
    <source>
        <dbReference type="Pfam" id="PF13547"/>
    </source>
</evidence>